<protein>
    <submittedName>
        <fullName evidence="2">Single-stranded DNA-binding protein</fullName>
    </submittedName>
</protein>
<reference evidence="2 3" key="1">
    <citation type="submission" date="2020-03" db="EMBL/GenBank/DDBJ databases">
        <title>Draft genome of Streptomyces sp. ventii, isolated from the Axial Seamount in the Pacific Ocean, and resequencing of the two type strains Streptomyces lonarensis strain NCL 716 and Streptomyces bohaiensis strain 11A07.</title>
        <authorList>
            <person name="Loughran R.M."/>
            <person name="Pfannmuller K.M."/>
            <person name="Wasson B.J."/>
            <person name="Deadmond M.C."/>
            <person name="Paddock B.E."/>
            <person name="Koyack M.J."/>
            <person name="Gallegos D.A."/>
            <person name="Mitchell E.A."/>
            <person name="Ushijima B."/>
            <person name="Saw J.H."/>
            <person name="Mcphail K.L."/>
            <person name="Videau P."/>
        </authorList>
    </citation>
    <scope>NUCLEOTIDE SEQUENCE [LARGE SCALE GENOMIC DNA]</scope>
    <source>
        <strain evidence="2 3">NCL716</strain>
    </source>
</reference>
<keyword evidence="1 2" id="KW-0238">DNA-binding</keyword>
<keyword evidence="3" id="KW-1185">Reference proteome</keyword>
<gene>
    <name evidence="2" type="ORF">HCN56_17000</name>
</gene>
<dbReference type="SUPFAM" id="SSF50249">
    <property type="entry name" value="Nucleic acid-binding proteins"/>
    <property type="match status" value="1"/>
</dbReference>
<dbReference type="EMBL" id="JAAVJD010000141">
    <property type="protein sequence ID" value="NJQ07237.1"/>
    <property type="molecule type" value="Genomic_DNA"/>
</dbReference>
<dbReference type="Proteomes" id="UP000578686">
    <property type="component" value="Unassembled WGS sequence"/>
</dbReference>
<dbReference type="AlphaFoldDB" id="A0A7X6D2Z1"/>
<dbReference type="Pfam" id="PF00436">
    <property type="entry name" value="SSB"/>
    <property type="match status" value="1"/>
</dbReference>
<proteinExistence type="predicted"/>
<organism evidence="2 3">
    <name type="scientific">Streptomyces lonarensis</name>
    <dbReference type="NCBI Taxonomy" id="700599"/>
    <lineage>
        <taxon>Bacteria</taxon>
        <taxon>Bacillati</taxon>
        <taxon>Actinomycetota</taxon>
        <taxon>Actinomycetes</taxon>
        <taxon>Kitasatosporales</taxon>
        <taxon>Streptomycetaceae</taxon>
        <taxon>Streptomyces</taxon>
    </lineage>
</organism>
<dbReference type="InterPro" id="IPR012340">
    <property type="entry name" value="NA-bd_OB-fold"/>
</dbReference>
<name>A0A7X6D2Z1_9ACTN</name>
<evidence type="ECO:0000256" key="1">
    <source>
        <dbReference type="ARBA" id="ARBA00023125"/>
    </source>
</evidence>
<dbReference type="RefSeq" id="WP_167972066.1">
    <property type="nucleotide sequence ID" value="NZ_BHZG01000403.1"/>
</dbReference>
<dbReference type="InterPro" id="IPR000424">
    <property type="entry name" value="Primosome_PriB/ssb"/>
</dbReference>
<comment type="caution">
    <text evidence="2">The sequence shown here is derived from an EMBL/GenBank/DDBJ whole genome shotgun (WGS) entry which is preliminary data.</text>
</comment>
<evidence type="ECO:0000313" key="3">
    <source>
        <dbReference type="Proteomes" id="UP000578686"/>
    </source>
</evidence>
<sequence length="165" mass="18096">MNETWTTLTGHASSAVERRTTPRGARVVCFRMDVAERRYDLEQGAWRDRWVSGYTVWARRELAVNVLESVVCGEPLVVHGRLRLPPGICAATAGRGTAGDPGKAAASGTCAHVEAVSIGHNLAHGVSVFRRAARARRPRPARGGAHRSGLRTQEPDIYAFLTRRW</sequence>
<accession>A0A7X6D2Z1</accession>
<dbReference type="GO" id="GO:0003697">
    <property type="term" value="F:single-stranded DNA binding"/>
    <property type="evidence" value="ECO:0007669"/>
    <property type="project" value="InterPro"/>
</dbReference>
<dbReference type="Gene3D" id="2.40.50.140">
    <property type="entry name" value="Nucleic acid-binding proteins"/>
    <property type="match status" value="1"/>
</dbReference>
<evidence type="ECO:0000313" key="2">
    <source>
        <dbReference type="EMBL" id="NJQ07237.1"/>
    </source>
</evidence>